<dbReference type="AlphaFoldDB" id="A0A3A9VT57"/>
<dbReference type="Pfam" id="PF12623">
    <property type="entry name" value="Hen1_L"/>
    <property type="match status" value="1"/>
</dbReference>
<dbReference type="OrthoDB" id="626362at2"/>
<evidence type="ECO:0000313" key="5">
    <source>
        <dbReference type="Proteomes" id="UP000268652"/>
    </source>
</evidence>
<proteinExistence type="predicted"/>
<dbReference type="Proteomes" id="UP000275024">
    <property type="component" value="Unassembled WGS sequence"/>
</dbReference>
<protein>
    <recommendedName>
        <fullName evidence="2">Hen1 N-terminal domain-containing protein</fullName>
    </recommendedName>
</protein>
<reference evidence="5 6" key="1">
    <citation type="submission" date="2018-09" db="EMBL/GenBank/DDBJ databases">
        <title>Streptomyces sp. nov. DS1-2, an endophytic actinomycete isolated from roots of Dendrobium scabrilingue.</title>
        <authorList>
            <person name="Kuncharoen N."/>
            <person name="Kudo T."/>
            <person name="Ohkuma M."/>
            <person name="Yuki M."/>
            <person name="Tanasupawat S."/>
        </authorList>
    </citation>
    <scope>NUCLEOTIDE SEQUENCE [LARGE SCALE GENOMIC DNA]</scope>
    <source>
        <strain evidence="3 6">AZ1-7</strain>
        <strain evidence="4 5">DS1-2</strain>
    </source>
</reference>
<evidence type="ECO:0000259" key="2">
    <source>
        <dbReference type="Pfam" id="PF12623"/>
    </source>
</evidence>
<feature type="domain" description="Hen1 N-terminal" evidence="2">
    <location>
        <begin position="1"/>
        <end position="156"/>
    </location>
</feature>
<dbReference type="InterPro" id="IPR038546">
    <property type="entry name" value="Hen1_N_sf"/>
</dbReference>
<keyword evidence="5" id="KW-1185">Reference proteome</keyword>
<comment type="caution">
    <text evidence="3">The sequence shown here is derived from an EMBL/GenBank/DDBJ whole genome shotgun (WGS) entry which is preliminary data.</text>
</comment>
<evidence type="ECO:0000313" key="6">
    <source>
        <dbReference type="Proteomes" id="UP000275024"/>
    </source>
</evidence>
<dbReference type="Proteomes" id="UP000268652">
    <property type="component" value="Unassembled WGS sequence"/>
</dbReference>
<gene>
    <name evidence="4" type="ORF">D7318_29450</name>
    <name evidence="3" type="ORF">D7319_29525</name>
</gene>
<evidence type="ECO:0000313" key="3">
    <source>
        <dbReference type="EMBL" id="RKN04068.1"/>
    </source>
</evidence>
<dbReference type="EMBL" id="RBDX01000040">
    <property type="protein sequence ID" value="RKN04068.1"/>
    <property type="molecule type" value="Genomic_DNA"/>
</dbReference>
<evidence type="ECO:0000313" key="4">
    <source>
        <dbReference type="EMBL" id="RKN14451.1"/>
    </source>
</evidence>
<accession>A0A3A9VT57</accession>
<organism evidence="3 6">
    <name type="scientific">Streptomyces radicis</name>
    <dbReference type="NCBI Taxonomy" id="1750517"/>
    <lineage>
        <taxon>Bacteria</taxon>
        <taxon>Bacillati</taxon>
        <taxon>Actinomycetota</taxon>
        <taxon>Actinomycetes</taxon>
        <taxon>Kitasatosporales</taxon>
        <taxon>Streptomycetaceae</taxon>
        <taxon>Streptomyces</taxon>
    </lineage>
</organism>
<evidence type="ECO:0000256" key="1">
    <source>
        <dbReference type="SAM" id="MobiDB-lite"/>
    </source>
</evidence>
<feature type="region of interest" description="Disordered" evidence="1">
    <location>
        <begin position="288"/>
        <end position="309"/>
    </location>
</feature>
<name>A0A3A9VT57_9ACTN</name>
<dbReference type="InterPro" id="IPR024740">
    <property type="entry name" value="Hen1_N"/>
</dbReference>
<dbReference type="EMBL" id="RBDY01000039">
    <property type="protein sequence ID" value="RKN14451.1"/>
    <property type="molecule type" value="Genomic_DNA"/>
</dbReference>
<sequence length="309" mass="32031">MFLTISAAGDAARPATDLGFLLHKHPDRAQEFSTAAGAAQGFYPVAEVERCTAAPLLDVDPVALIRNRGPARGAAPDATLAQYVNDRPCAASSLLAVALGQVLRTAMRSRCAARPELPGHALPLTVEVPALPARGGAEVVRRLFEPLGWTVEADSVPGAFARAVRRADGRDRRVRAAGALPLGGGLPGRGGRGVRPHPGAARLLAEQHPVPGHRLCLRRGADRAAPARAGDRRHPGGAGAVRAGQAAGHRSAGRHGRPPARPGDAAAALEVMSRFAVDPWLRWCAGTAGQRPSCSGRRRGCGAGCPPPR</sequence>
<dbReference type="Gene3D" id="3.30.1610.20">
    <property type="entry name" value="Hen1, N-terminal domain"/>
    <property type="match status" value="1"/>
</dbReference>
<feature type="region of interest" description="Disordered" evidence="1">
    <location>
        <begin position="220"/>
        <end position="265"/>
    </location>
</feature>